<evidence type="ECO:0000256" key="5">
    <source>
        <dbReference type="ARBA" id="ARBA00023186"/>
    </source>
</evidence>
<gene>
    <name evidence="6" type="ORF">BJI67_07525</name>
</gene>
<keyword evidence="4" id="KW-0963">Cytoplasm</keyword>
<evidence type="ECO:0000256" key="2">
    <source>
        <dbReference type="ARBA" id="ARBA00008571"/>
    </source>
</evidence>
<reference evidence="6 7" key="1">
    <citation type="submission" date="2016-09" db="EMBL/GenBank/DDBJ databases">
        <title>Acidihalobacter prosperus V6 (DSM14174).</title>
        <authorList>
            <person name="Khaleque H.N."/>
            <person name="Ramsay J.P."/>
            <person name="Murphy R.J.T."/>
            <person name="Kaksonen A.H."/>
            <person name="Boxall N.J."/>
            <person name="Watkin E.L.J."/>
        </authorList>
    </citation>
    <scope>NUCLEOTIDE SEQUENCE [LARGE SCALE GENOMIC DNA]</scope>
    <source>
        <strain evidence="6 7">V6</strain>
    </source>
</reference>
<evidence type="ECO:0000256" key="4">
    <source>
        <dbReference type="ARBA" id="ARBA00022490"/>
    </source>
</evidence>
<dbReference type="SUPFAM" id="SSF109910">
    <property type="entry name" value="YgfY-like"/>
    <property type="match status" value="1"/>
</dbReference>
<evidence type="ECO:0000256" key="3">
    <source>
        <dbReference type="ARBA" id="ARBA00019418"/>
    </source>
</evidence>
<name>A0A1D8K7I8_9GAMM</name>
<dbReference type="EMBL" id="CP017448">
    <property type="protein sequence ID" value="AOV16935.1"/>
    <property type="molecule type" value="Genomic_DNA"/>
</dbReference>
<evidence type="ECO:0000313" key="6">
    <source>
        <dbReference type="EMBL" id="AOV16935.1"/>
    </source>
</evidence>
<organism evidence="6 7">
    <name type="scientific">Acidihalobacter aeolianus</name>
    <dbReference type="NCBI Taxonomy" id="2792603"/>
    <lineage>
        <taxon>Bacteria</taxon>
        <taxon>Pseudomonadati</taxon>
        <taxon>Pseudomonadota</taxon>
        <taxon>Gammaproteobacteria</taxon>
        <taxon>Chromatiales</taxon>
        <taxon>Ectothiorhodospiraceae</taxon>
        <taxon>Acidihalobacter</taxon>
    </lineage>
</organism>
<dbReference type="KEGG" id="aaeo:BJI67_07525"/>
<comment type="similarity">
    <text evidence="2">Belongs to the SdhE FAD assembly factor family.</text>
</comment>
<dbReference type="RefSeq" id="WP_070072516.1">
    <property type="nucleotide sequence ID" value="NZ_CP017448.1"/>
</dbReference>
<dbReference type="PANTHER" id="PTHR39585:SF1">
    <property type="entry name" value="FAD ASSEMBLY FACTOR SDHE"/>
    <property type="match status" value="1"/>
</dbReference>
<evidence type="ECO:0000256" key="1">
    <source>
        <dbReference type="ARBA" id="ARBA00004496"/>
    </source>
</evidence>
<accession>A0A1D8K7I8</accession>
<evidence type="ECO:0000313" key="7">
    <source>
        <dbReference type="Proteomes" id="UP000095342"/>
    </source>
</evidence>
<proteinExistence type="inferred from homology"/>
<protein>
    <recommendedName>
        <fullName evidence="3">FAD assembly factor SdhE</fullName>
    </recommendedName>
</protein>
<dbReference type="InterPro" id="IPR036714">
    <property type="entry name" value="SDH_sf"/>
</dbReference>
<dbReference type="GO" id="GO:0005737">
    <property type="term" value="C:cytoplasm"/>
    <property type="evidence" value="ECO:0007669"/>
    <property type="project" value="UniProtKB-SubCell"/>
</dbReference>
<dbReference type="AlphaFoldDB" id="A0A1D8K7I8"/>
<keyword evidence="7" id="KW-1185">Reference proteome</keyword>
<dbReference type="InterPro" id="IPR005631">
    <property type="entry name" value="SDH"/>
</dbReference>
<comment type="subcellular location">
    <subcellularLocation>
        <location evidence="1">Cytoplasm</location>
    </subcellularLocation>
</comment>
<dbReference type="Proteomes" id="UP000095342">
    <property type="component" value="Chromosome"/>
</dbReference>
<sequence length="82" mass="9049">MTSDGRLRWHCRRGMLELDLLLGAFLSQGFDALDEEGRLAFERLLAYPDQVLLEMLMGRMAPADPGIAYVVDQIKGAALPAA</sequence>
<keyword evidence="5" id="KW-0143">Chaperone</keyword>
<dbReference type="Pfam" id="PF03937">
    <property type="entry name" value="Sdh5"/>
    <property type="match status" value="1"/>
</dbReference>
<dbReference type="InterPro" id="IPR050531">
    <property type="entry name" value="SdhE_FAD_assembly_factor"/>
</dbReference>
<dbReference type="GO" id="GO:0006105">
    <property type="term" value="P:succinate metabolic process"/>
    <property type="evidence" value="ECO:0007669"/>
    <property type="project" value="TreeGrafter"/>
</dbReference>
<dbReference type="PANTHER" id="PTHR39585">
    <property type="entry name" value="FAD ASSEMBLY FACTOR SDHE"/>
    <property type="match status" value="1"/>
</dbReference>
<dbReference type="Gene3D" id="1.10.150.250">
    <property type="entry name" value="Flavinator of succinate dehydrogenase"/>
    <property type="match status" value="1"/>
</dbReference>